<evidence type="ECO:0000313" key="1">
    <source>
        <dbReference type="EMBL" id="KAK2590546.1"/>
    </source>
</evidence>
<comment type="caution">
    <text evidence="1">The sequence shown here is derived from an EMBL/GenBank/DDBJ whole genome shotgun (WGS) entry which is preliminary data.</text>
</comment>
<protein>
    <submittedName>
        <fullName evidence="1">Uncharacterized protein</fullName>
    </submittedName>
</protein>
<evidence type="ECO:0000313" key="2">
    <source>
        <dbReference type="Proteomes" id="UP001251528"/>
    </source>
</evidence>
<dbReference type="EMBL" id="JASWJB010000425">
    <property type="protein sequence ID" value="KAK2590546.1"/>
    <property type="molecule type" value="Genomic_DNA"/>
</dbReference>
<dbReference type="SUPFAM" id="SSF51322">
    <property type="entry name" value="Cyanovirin-N"/>
    <property type="match status" value="1"/>
</dbReference>
<sequence length="127" mass="13432">MSLGFCLAAARPAHLVDTTTSAAPSIYHLQEKNSSHGVAGNLHSVPDSEKVLSKAKTVVFAQRKQSFFLGTSFGGKCRRAALGGGGKPGRALLAGECVDEEGRRWWTSLNLNACIENQGGDLAFRDG</sequence>
<dbReference type="Proteomes" id="UP001251528">
    <property type="component" value="Unassembled WGS sequence"/>
</dbReference>
<proteinExistence type="predicted"/>
<name>A0AAJ0FN19_9HYPO</name>
<reference evidence="1" key="1">
    <citation type="submission" date="2023-06" db="EMBL/GenBank/DDBJ databases">
        <title>Conoideocrella luteorostrata (Hypocreales: Clavicipitaceae), a potential biocontrol fungus for elongate hemlock scale in United States Christmas tree production areas.</title>
        <authorList>
            <person name="Barrett H."/>
            <person name="Lovett B."/>
            <person name="Macias A.M."/>
            <person name="Stajich J.E."/>
            <person name="Kasson M.T."/>
        </authorList>
    </citation>
    <scope>NUCLEOTIDE SEQUENCE</scope>
    <source>
        <strain evidence="1">ARSEF 14590</strain>
    </source>
</reference>
<keyword evidence="2" id="KW-1185">Reference proteome</keyword>
<dbReference type="AlphaFoldDB" id="A0AAJ0FN19"/>
<dbReference type="Gene3D" id="2.30.60.10">
    <property type="entry name" value="Cyanovirin-N"/>
    <property type="match status" value="1"/>
</dbReference>
<gene>
    <name evidence="1" type="ORF">QQS21_011779</name>
</gene>
<accession>A0AAJ0FN19</accession>
<feature type="non-terminal residue" evidence="1">
    <location>
        <position position="127"/>
    </location>
</feature>
<organism evidence="1 2">
    <name type="scientific">Conoideocrella luteorostrata</name>
    <dbReference type="NCBI Taxonomy" id="1105319"/>
    <lineage>
        <taxon>Eukaryota</taxon>
        <taxon>Fungi</taxon>
        <taxon>Dikarya</taxon>
        <taxon>Ascomycota</taxon>
        <taxon>Pezizomycotina</taxon>
        <taxon>Sordariomycetes</taxon>
        <taxon>Hypocreomycetidae</taxon>
        <taxon>Hypocreales</taxon>
        <taxon>Clavicipitaceae</taxon>
        <taxon>Conoideocrella</taxon>
    </lineage>
</organism>
<dbReference type="InterPro" id="IPR036673">
    <property type="entry name" value="Cyanovirin-N_sf"/>
</dbReference>